<keyword evidence="1" id="KW-0812">Transmembrane</keyword>
<evidence type="ECO:0000313" key="3">
    <source>
        <dbReference type="Proteomes" id="UP001595548"/>
    </source>
</evidence>
<dbReference type="Proteomes" id="UP001595548">
    <property type="component" value="Unassembled WGS sequence"/>
</dbReference>
<keyword evidence="1" id="KW-1133">Transmembrane helix</keyword>
<accession>A0ABV7HJY6</accession>
<keyword evidence="3" id="KW-1185">Reference proteome</keyword>
<dbReference type="RefSeq" id="WP_390403024.1">
    <property type="nucleotide sequence ID" value="NZ_AP031500.1"/>
</dbReference>
<protein>
    <submittedName>
        <fullName evidence="2">Uncharacterized protein</fullName>
    </submittedName>
</protein>
<evidence type="ECO:0000256" key="1">
    <source>
        <dbReference type="SAM" id="Phobius"/>
    </source>
</evidence>
<organism evidence="2 3">
    <name type="scientific">Gilvimarinus japonicus</name>
    <dbReference type="NCBI Taxonomy" id="1796469"/>
    <lineage>
        <taxon>Bacteria</taxon>
        <taxon>Pseudomonadati</taxon>
        <taxon>Pseudomonadota</taxon>
        <taxon>Gammaproteobacteria</taxon>
        <taxon>Cellvibrionales</taxon>
        <taxon>Cellvibrionaceae</taxon>
        <taxon>Gilvimarinus</taxon>
    </lineage>
</organism>
<reference evidence="3" key="1">
    <citation type="journal article" date="2019" name="Int. J. Syst. Evol. Microbiol.">
        <title>The Global Catalogue of Microorganisms (GCM) 10K type strain sequencing project: providing services to taxonomists for standard genome sequencing and annotation.</title>
        <authorList>
            <consortium name="The Broad Institute Genomics Platform"/>
            <consortium name="The Broad Institute Genome Sequencing Center for Infectious Disease"/>
            <person name="Wu L."/>
            <person name="Ma J."/>
        </authorList>
    </citation>
    <scope>NUCLEOTIDE SEQUENCE [LARGE SCALE GENOMIC DNA]</scope>
    <source>
        <strain evidence="3">KCTC 52141</strain>
    </source>
</reference>
<gene>
    <name evidence="2" type="ORF">ACFOEB_03170</name>
</gene>
<proteinExistence type="predicted"/>
<keyword evidence="1" id="KW-0472">Membrane</keyword>
<sequence length="97" mass="10459">MNALATVIVSALYIAFTLFVMNILRVNGIVGNGFLTELSSLKTLGPGAQKIIATAPTSLEMTAIITTFFGLFLGSLVFLWLSFWRAHKAKKPATVPN</sequence>
<feature type="transmembrane region" description="Helical" evidence="1">
    <location>
        <begin position="63"/>
        <end position="83"/>
    </location>
</feature>
<comment type="caution">
    <text evidence="2">The sequence shown here is derived from an EMBL/GenBank/DDBJ whole genome shotgun (WGS) entry which is preliminary data.</text>
</comment>
<name>A0ABV7HJY6_9GAMM</name>
<evidence type="ECO:0000313" key="2">
    <source>
        <dbReference type="EMBL" id="MFC3154189.1"/>
    </source>
</evidence>
<dbReference type="EMBL" id="JBHRTL010000004">
    <property type="protein sequence ID" value="MFC3154189.1"/>
    <property type="molecule type" value="Genomic_DNA"/>
</dbReference>